<reference evidence="1 2" key="1">
    <citation type="submission" date="2015-09" db="EMBL/GenBank/DDBJ databases">
        <authorList>
            <consortium name="Swine Surveillance"/>
        </authorList>
    </citation>
    <scope>NUCLEOTIDE SEQUENCE [LARGE SCALE GENOMIC DNA]</scope>
    <source>
        <strain evidence="1 2">CECT 8383</strain>
    </source>
</reference>
<name>A0A0P1H306_9RHOB</name>
<gene>
    <name evidence="1" type="ORF">TM5383_02041</name>
</gene>
<dbReference type="Proteomes" id="UP000051681">
    <property type="component" value="Unassembled WGS sequence"/>
</dbReference>
<dbReference type="RefSeq" id="WP_058318923.1">
    <property type="nucleotide sequence ID" value="NZ_CYSF01000009.1"/>
</dbReference>
<dbReference type="SUPFAM" id="SSF52096">
    <property type="entry name" value="ClpP/crotonase"/>
    <property type="match status" value="1"/>
</dbReference>
<proteinExistence type="predicted"/>
<evidence type="ECO:0000313" key="2">
    <source>
        <dbReference type="Proteomes" id="UP000051681"/>
    </source>
</evidence>
<organism evidence="1 2">
    <name type="scientific">Thalassovita mediterranea</name>
    <dbReference type="NCBI Taxonomy" id="340021"/>
    <lineage>
        <taxon>Bacteria</taxon>
        <taxon>Pseudomonadati</taxon>
        <taxon>Pseudomonadota</taxon>
        <taxon>Alphaproteobacteria</taxon>
        <taxon>Rhodobacterales</taxon>
        <taxon>Roseobacteraceae</taxon>
        <taxon>Thalassovita</taxon>
    </lineage>
</organism>
<accession>A0A0P1H306</accession>
<dbReference type="EMBL" id="CYSF01000009">
    <property type="protein sequence ID" value="CUH84823.1"/>
    <property type="molecule type" value="Genomic_DNA"/>
</dbReference>
<dbReference type="AlphaFoldDB" id="A0A0P1H306"/>
<dbReference type="OrthoDB" id="6198264at2"/>
<evidence type="ECO:0000313" key="1">
    <source>
        <dbReference type="EMBL" id="CUH84823.1"/>
    </source>
</evidence>
<protein>
    <submittedName>
        <fullName evidence="1">Uncharacterized protein</fullName>
    </submittedName>
</protein>
<keyword evidence="2" id="KW-1185">Reference proteome</keyword>
<dbReference type="InterPro" id="IPR029045">
    <property type="entry name" value="ClpP/crotonase-like_dom_sf"/>
</dbReference>
<dbReference type="PROSITE" id="PS51257">
    <property type="entry name" value="PROKAR_LIPOPROTEIN"/>
    <property type="match status" value="1"/>
</dbReference>
<sequence>MKYRFLALGAAGLAAVAISSCGTLETVYLNMGQTTSFVVDGQDLQVSGTLNQNTLAAFEEVVAENPGLTRLVLLEVPGSVDDDTNLMLGHRVRDLGFDTYLTATSEVYSGGSDLFLAGVNRSMEQGAIIGVHSWGVGSETAKDYPADHPVHQVYVDYTERMLGSADFYWFTLDAAPADGMHNMTAAEITKYRLLTEPVIVK</sequence>
<dbReference type="STRING" id="340021.TM5383_02041"/>